<evidence type="ECO:0000313" key="2">
    <source>
        <dbReference type="EMBL" id="KAK7751398.1"/>
    </source>
</evidence>
<dbReference type="InterPro" id="IPR007138">
    <property type="entry name" value="ABM_dom"/>
</dbReference>
<proteinExistence type="predicted"/>
<gene>
    <name evidence="2" type="ORF">SLS62_006654</name>
</gene>
<comment type="caution">
    <text evidence="2">The sequence shown here is derived from an EMBL/GenBank/DDBJ whole genome shotgun (WGS) entry which is preliminary data.</text>
</comment>
<dbReference type="Pfam" id="PF03992">
    <property type="entry name" value="ABM"/>
    <property type="match status" value="1"/>
</dbReference>
<organism evidence="2 3">
    <name type="scientific">Diatrype stigma</name>
    <dbReference type="NCBI Taxonomy" id="117547"/>
    <lineage>
        <taxon>Eukaryota</taxon>
        <taxon>Fungi</taxon>
        <taxon>Dikarya</taxon>
        <taxon>Ascomycota</taxon>
        <taxon>Pezizomycotina</taxon>
        <taxon>Sordariomycetes</taxon>
        <taxon>Xylariomycetidae</taxon>
        <taxon>Xylariales</taxon>
        <taxon>Diatrypaceae</taxon>
        <taxon>Diatrype</taxon>
    </lineage>
</organism>
<reference evidence="2 3" key="1">
    <citation type="submission" date="2024-02" db="EMBL/GenBank/DDBJ databases">
        <title>De novo assembly and annotation of 12 fungi associated with fruit tree decline syndrome in Ontario, Canada.</title>
        <authorList>
            <person name="Sulman M."/>
            <person name="Ellouze W."/>
            <person name="Ilyukhin E."/>
        </authorList>
    </citation>
    <scope>NUCLEOTIDE SEQUENCE [LARGE SCALE GENOMIC DNA]</scope>
    <source>
        <strain evidence="2 3">M11/M66-122</strain>
    </source>
</reference>
<name>A0AAN9YMN6_9PEZI</name>
<protein>
    <recommendedName>
        <fullName evidence="1">ABM domain-containing protein</fullName>
    </recommendedName>
</protein>
<dbReference type="PANTHER" id="PTHR38052:SF1">
    <property type="entry name" value="ABM DOMAIN-CONTAINING PROTEIN"/>
    <property type="match status" value="1"/>
</dbReference>
<sequence length="107" mass="12779">MVYTLSVHLYANDDAESIEKLKLKLIEAARIYRQDKETIDWLVMQDVHDPRAFTIVERFENESSQKYHLENPYWKTFDPYVIPLLAKPMDLRRHEELDTSKDVVVPQ</sequence>
<dbReference type="Proteomes" id="UP001320420">
    <property type="component" value="Unassembled WGS sequence"/>
</dbReference>
<dbReference type="AlphaFoldDB" id="A0AAN9YMN6"/>
<evidence type="ECO:0000259" key="1">
    <source>
        <dbReference type="Pfam" id="PF03992"/>
    </source>
</evidence>
<dbReference type="InterPro" id="IPR011008">
    <property type="entry name" value="Dimeric_a/b-barrel"/>
</dbReference>
<dbReference type="PANTHER" id="PTHR38052">
    <property type="entry name" value="EXPRESSED PROTEIN"/>
    <property type="match status" value="1"/>
</dbReference>
<keyword evidence="3" id="KW-1185">Reference proteome</keyword>
<dbReference type="SUPFAM" id="SSF54909">
    <property type="entry name" value="Dimeric alpha+beta barrel"/>
    <property type="match status" value="1"/>
</dbReference>
<feature type="domain" description="ABM" evidence="1">
    <location>
        <begin position="34"/>
        <end position="77"/>
    </location>
</feature>
<evidence type="ECO:0000313" key="3">
    <source>
        <dbReference type="Proteomes" id="UP001320420"/>
    </source>
</evidence>
<accession>A0AAN9YMN6</accession>
<dbReference type="Gene3D" id="3.30.70.100">
    <property type="match status" value="1"/>
</dbReference>
<dbReference type="EMBL" id="JAKJXP020000050">
    <property type="protein sequence ID" value="KAK7751398.1"/>
    <property type="molecule type" value="Genomic_DNA"/>
</dbReference>